<keyword evidence="4" id="KW-0645">Protease</keyword>
<keyword evidence="7" id="KW-0788">Thiol protease</keyword>
<dbReference type="EC" id="3.4.19.12" evidence="3"/>
<dbReference type="SUPFAM" id="SSF54001">
    <property type="entry name" value="Cysteine proteinases"/>
    <property type="match status" value="1"/>
</dbReference>
<dbReference type="AlphaFoldDB" id="A0A0D2ARN7"/>
<keyword evidence="6" id="KW-0378">Hydrolase</keyword>
<dbReference type="STRING" id="253628.A0A0D2ARN7"/>
<evidence type="ECO:0000256" key="6">
    <source>
        <dbReference type="ARBA" id="ARBA00022801"/>
    </source>
</evidence>
<dbReference type="Gene3D" id="3.90.70.10">
    <property type="entry name" value="Cysteine proteinases"/>
    <property type="match status" value="2"/>
</dbReference>
<name>A0A0D2ARN7_9PEZI</name>
<dbReference type="GO" id="GO:0005634">
    <property type="term" value="C:nucleus"/>
    <property type="evidence" value="ECO:0007669"/>
    <property type="project" value="UniProtKB-SubCell"/>
</dbReference>
<comment type="similarity">
    <text evidence="2">Belongs to the peptidase C19 family.</text>
</comment>
<evidence type="ECO:0000259" key="9">
    <source>
        <dbReference type="PROSITE" id="PS50235"/>
    </source>
</evidence>
<feature type="compositionally biased region" description="Basic residues" evidence="8">
    <location>
        <begin position="789"/>
        <end position="800"/>
    </location>
</feature>
<evidence type="ECO:0000256" key="1">
    <source>
        <dbReference type="ARBA" id="ARBA00000707"/>
    </source>
</evidence>
<dbReference type="PROSITE" id="PS50235">
    <property type="entry name" value="USP_3"/>
    <property type="match status" value="1"/>
</dbReference>
<protein>
    <recommendedName>
        <fullName evidence="3">ubiquitinyl hydrolase 1</fullName>
        <ecNumber evidence="3">3.4.19.12</ecNumber>
    </recommendedName>
</protein>
<reference evidence="10 11" key="1">
    <citation type="submission" date="2015-01" db="EMBL/GenBank/DDBJ databases">
        <title>The Genome Sequence of Ochroconis gallopava CBS43764.</title>
        <authorList>
            <consortium name="The Broad Institute Genomics Platform"/>
            <person name="Cuomo C."/>
            <person name="de Hoog S."/>
            <person name="Gorbushina A."/>
            <person name="Stielow B."/>
            <person name="Teixiera M."/>
            <person name="Abouelleil A."/>
            <person name="Chapman S.B."/>
            <person name="Priest M."/>
            <person name="Young S.K."/>
            <person name="Wortman J."/>
            <person name="Nusbaum C."/>
            <person name="Birren B."/>
        </authorList>
    </citation>
    <scope>NUCLEOTIDE SEQUENCE [LARGE SCALE GENOMIC DNA]</scope>
    <source>
        <strain evidence="10 11">CBS 43764</strain>
    </source>
</reference>
<feature type="compositionally biased region" description="Basic and acidic residues" evidence="8">
    <location>
        <begin position="773"/>
        <end position="788"/>
    </location>
</feature>
<dbReference type="InParanoid" id="A0A0D2ARN7"/>
<dbReference type="PANTHER" id="PTHR24006:SF722">
    <property type="entry name" value="UBIQUITIN CARBOXYL-TERMINAL HYDROLASE 48"/>
    <property type="match status" value="1"/>
</dbReference>
<feature type="region of interest" description="Disordered" evidence="8">
    <location>
        <begin position="1"/>
        <end position="48"/>
    </location>
</feature>
<comment type="catalytic activity">
    <reaction evidence="1">
        <text>Thiol-dependent hydrolysis of ester, thioester, amide, peptide and isopeptide bonds formed by the C-terminal Gly of ubiquitin (a 76-residue protein attached to proteins as an intracellular targeting signal).</text>
        <dbReference type="EC" id="3.4.19.12"/>
    </reaction>
</comment>
<gene>
    <name evidence="10" type="ORF">PV09_00116</name>
</gene>
<evidence type="ECO:0000256" key="4">
    <source>
        <dbReference type="ARBA" id="ARBA00022670"/>
    </source>
</evidence>
<keyword evidence="5" id="KW-0833">Ubl conjugation pathway</keyword>
<evidence type="ECO:0000256" key="8">
    <source>
        <dbReference type="SAM" id="MobiDB-lite"/>
    </source>
</evidence>
<dbReference type="VEuPathDB" id="FungiDB:PV09_00116"/>
<dbReference type="GO" id="GO:0006508">
    <property type="term" value="P:proteolysis"/>
    <property type="evidence" value="ECO:0007669"/>
    <property type="project" value="UniProtKB-KW"/>
</dbReference>
<feature type="region of interest" description="Disordered" evidence="8">
    <location>
        <begin position="602"/>
        <end position="735"/>
    </location>
</feature>
<dbReference type="EMBL" id="KN847529">
    <property type="protein sequence ID" value="KIW09185.1"/>
    <property type="molecule type" value="Genomic_DNA"/>
</dbReference>
<organism evidence="10 11">
    <name type="scientific">Verruconis gallopava</name>
    <dbReference type="NCBI Taxonomy" id="253628"/>
    <lineage>
        <taxon>Eukaryota</taxon>
        <taxon>Fungi</taxon>
        <taxon>Dikarya</taxon>
        <taxon>Ascomycota</taxon>
        <taxon>Pezizomycotina</taxon>
        <taxon>Dothideomycetes</taxon>
        <taxon>Pleosporomycetidae</taxon>
        <taxon>Venturiales</taxon>
        <taxon>Sympoventuriaceae</taxon>
        <taxon>Verruconis</taxon>
    </lineage>
</organism>
<evidence type="ECO:0000313" key="11">
    <source>
        <dbReference type="Proteomes" id="UP000053259"/>
    </source>
</evidence>
<dbReference type="InterPro" id="IPR050164">
    <property type="entry name" value="Peptidase_C19"/>
</dbReference>
<evidence type="ECO:0000256" key="5">
    <source>
        <dbReference type="ARBA" id="ARBA00022786"/>
    </source>
</evidence>
<dbReference type="PANTHER" id="PTHR24006">
    <property type="entry name" value="UBIQUITIN CARBOXYL-TERMINAL HYDROLASE"/>
    <property type="match status" value="1"/>
</dbReference>
<keyword evidence="11" id="KW-1185">Reference proteome</keyword>
<feature type="compositionally biased region" description="Basic and acidic residues" evidence="8">
    <location>
        <begin position="623"/>
        <end position="632"/>
    </location>
</feature>
<evidence type="ECO:0000313" key="10">
    <source>
        <dbReference type="EMBL" id="KIW09185.1"/>
    </source>
</evidence>
<sequence length="828" mass="92166">MNMNGVQRFLSRREKRPKSTVEAVPSKDASRLLHTPSDEKRKSDKDEEKKVKEIIQRLQAEGIGVREGQVEDVLRLPSINGNVENAITLLKLYEDASQGRIYEANPQLNMVGAVNRENVTCYLDSLLFSMFARTDSFEGILSVQFADEPRKRLVTLLRLWVNMLRTGKLITTDITQKLQEALRDCGWPEAALLRQQDVSEAFGFITGKLDLPLLTLKMDVYHTGKDDRDDHRIVRERLLDVAIPPPSADGTAIKLEDCLESYFNNKIEVKRHLQRRNTLQSVRPEKGMDVETVELVESPIDEPSLAGPSRPAELRRRGQSIFGQRSLANDHSGGEKRAHDDIDIRGKRSRASTIRREVLMPAWQFFSLIPWYTHDHSEPKTDEQVVVHLQKKRPVLGICLKRYSMTNAGVGSRLDTYIDIPLDIAVPHFISDDCGHGDEGFEPNFTNFKLSLLAVICHRGKSLDAGHYIALVRAREDHNGQATQWLRFDDLAQQRIASVDIQKALKDECPYLLFYQVRSIDDDSNETDLPPTYDEAVTTDKSSGDISRVATRSELVNESFVTTTAVSSVPSQDTLVSSANIDTTTPATATVSSENITELNAVASDPGAHNQTAEPVTGLIDSKQSDDTRPKSIDLSSLAVPSIGPRPSKQSLSNSKQSLDIPRGRSSFQGTRRSSINFASSENDVGQMGGSSVPATPDDSRTSWISGGGSSRRNSMVKSWMKPRSRPPSQSGDNRLAMNLSKLRAAVSKDKLAEQIGLKDEHGANTFNFGSNTEKHKDKDVTKADGPRRSKSLKQKKGKRSSSLGRMLEGGERNEQNKKVPDRECLVM</sequence>
<dbReference type="InterPro" id="IPR001394">
    <property type="entry name" value="Peptidase_C19_UCH"/>
</dbReference>
<feature type="domain" description="USP" evidence="9">
    <location>
        <begin position="111"/>
        <end position="518"/>
    </location>
</feature>
<dbReference type="GO" id="GO:0005829">
    <property type="term" value="C:cytosol"/>
    <property type="evidence" value="ECO:0007669"/>
    <property type="project" value="TreeGrafter"/>
</dbReference>
<dbReference type="InterPro" id="IPR028889">
    <property type="entry name" value="USP"/>
</dbReference>
<evidence type="ECO:0000256" key="2">
    <source>
        <dbReference type="ARBA" id="ARBA00009085"/>
    </source>
</evidence>
<dbReference type="OrthoDB" id="6287070at2759"/>
<dbReference type="Proteomes" id="UP000053259">
    <property type="component" value="Unassembled WGS sequence"/>
</dbReference>
<dbReference type="InterPro" id="IPR038765">
    <property type="entry name" value="Papain-like_cys_pep_sf"/>
</dbReference>
<evidence type="ECO:0000256" key="3">
    <source>
        <dbReference type="ARBA" id="ARBA00012759"/>
    </source>
</evidence>
<accession>A0A0D2ARN7</accession>
<evidence type="ECO:0000256" key="7">
    <source>
        <dbReference type="ARBA" id="ARBA00022807"/>
    </source>
</evidence>
<dbReference type="GeneID" id="27308089"/>
<feature type="compositionally biased region" description="Basic and acidic residues" evidence="8">
    <location>
        <begin position="809"/>
        <end position="828"/>
    </location>
</feature>
<dbReference type="RefSeq" id="XP_016219054.1">
    <property type="nucleotide sequence ID" value="XM_016352797.1"/>
</dbReference>
<feature type="compositionally biased region" description="Basic and acidic residues" evidence="8">
    <location>
        <begin position="28"/>
        <end position="48"/>
    </location>
</feature>
<dbReference type="Pfam" id="PF00443">
    <property type="entry name" value="UCH"/>
    <property type="match status" value="1"/>
</dbReference>
<proteinExistence type="inferred from homology"/>
<feature type="compositionally biased region" description="Low complexity" evidence="8">
    <location>
        <begin position="648"/>
        <end position="659"/>
    </location>
</feature>
<feature type="compositionally biased region" description="Polar residues" evidence="8">
    <location>
        <begin position="666"/>
        <end position="684"/>
    </location>
</feature>
<dbReference type="GO" id="GO:0016579">
    <property type="term" value="P:protein deubiquitination"/>
    <property type="evidence" value="ECO:0007669"/>
    <property type="project" value="InterPro"/>
</dbReference>
<feature type="region of interest" description="Disordered" evidence="8">
    <location>
        <begin position="762"/>
        <end position="828"/>
    </location>
</feature>
<dbReference type="GO" id="GO:0004843">
    <property type="term" value="F:cysteine-type deubiquitinase activity"/>
    <property type="evidence" value="ECO:0007669"/>
    <property type="project" value="UniProtKB-EC"/>
</dbReference>